<dbReference type="Proteomes" id="UP000234632">
    <property type="component" value="Unassembled WGS sequence"/>
</dbReference>
<reference evidence="1 2" key="1">
    <citation type="submission" date="2015-12" db="EMBL/GenBank/DDBJ databases">
        <authorList>
            <person name="Shamseldin A."/>
            <person name="Moawad H."/>
            <person name="Abd El-Rahim W.M."/>
            <person name="Sadowsky M.J."/>
        </authorList>
    </citation>
    <scope>NUCLEOTIDE SEQUENCE [LARGE SCALE GENOMIC DNA]</scope>
    <source>
        <strain evidence="1 2">S43</strain>
    </source>
</reference>
<organism evidence="1 2">
    <name type="scientific">Kocuria flava</name>
    <dbReference type="NCBI Taxonomy" id="446860"/>
    <lineage>
        <taxon>Bacteria</taxon>
        <taxon>Bacillati</taxon>
        <taxon>Actinomycetota</taxon>
        <taxon>Actinomycetes</taxon>
        <taxon>Micrococcales</taxon>
        <taxon>Micrococcaceae</taxon>
        <taxon>Kocuria</taxon>
    </lineage>
</organism>
<evidence type="ECO:0000313" key="1">
    <source>
        <dbReference type="EMBL" id="PLC11082.1"/>
    </source>
</evidence>
<dbReference type="AlphaFoldDB" id="A0A2N4SYM9"/>
<gene>
    <name evidence="1" type="ORF">AUQ48_00960</name>
</gene>
<name>A0A2N4SYM9_9MICC</name>
<protein>
    <submittedName>
        <fullName evidence="1">Uncharacterized protein</fullName>
    </submittedName>
</protein>
<dbReference type="EMBL" id="LOMZ01000001">
    <property type="protein sequence ID" value="PLC11082.1"/>
    <property type="molecule type" value="Genomic_DNA"/>
</dbReference>
<comment type="caution">
    <text evidence="1">The sequence shown here is derived from an EMBL/GenBank/DDBJ whole genome shotgun (WGS) entry which is preliminary data.</text>
</comment>
<proteinExistence type="predicted"/>
<sequence>MVPVFPGGTPLGKTEDVPDLQCPAVAVLLDDDGPAPPWLERLRVAERFTAREAGQVSALVEDGADLFRGETFVVAAPAAEIAAALRRRGMAGAAPVVVEVDSSGWRRVPAP</sequence>
<accession>A0A2N4SYM9</accession>
<evidence type="ECO:0000313" key="2">
    <source>
        <dbReference type="Proteomes" id="UP000234632"/>
    </source>
</evidence>